<keyword evidence="5" id="KW-0547">Nucleotide-binding</keyword>
<evidence type="ECO:0000259" key="10">
    <source>
        <dbReference type="Pfam" id="PF07730"/>
    </source>
</evidence>
<evidence type="ECO:0000313" key="11">
    <source>
        <dbReference type="EMBL" id="SDO01503.1"/>
    </source>
</evidence>
<dbReference type="Gene3D" id="1.20.5.1930">
    <property type="match status" value="1"/>
</dbReference>
<dbReference type="SUPFAM" id="SSF55874">
    <property type="entry name" value="ATPase domain of HSP90 chaperone/DNA topoisomerase II/histidine kinase"/>
    <property type="match status" value="1"/>
</dbReference>
<keyword evidence="12" id="KW-1185">Reference proteome</keyword>
<evidence type="ECO:0000256" key="4">
    <source>
        <dbReference type="ARBA" id="ARBA00022679"/>
    </source>
</evidence>
<dbReference type="EMBL" id="FNIR01000003">
    <property type="protein sequence ID" value="SDO01503.1"/>
    <property type="molecule type" value="Genomic_DNA"/>
</dbReference>
<evidence type="ECO:0000256" key="1">
    <source>
        <dbReference type="ARBA" id="ARBA00000085"/>
    </source>
</evidence>
<keyword evidence="9" id="KW-1133">Transmembrane helix</keyword>
<evidence type="ECO:0000313" key="12">
    <source>
        <dbReference type="Proteomes" id="UP000199088"/>
    </source>
</evidence>
<dbReference type="Pfam" id="PF07730">
    <property type="entry name" value="HisKA_3"/>
    <property type="match status" value="1"/>
</dbReference>
<dbReference type="STRING" id="1052260.SAMN05660199_01127"/>
<feature type="transmembrane region" description="Helical" evidence="9">
    <location>
        <begin position="60"/>
        <end position="81"/>
    </location>
</feature>
<organism evidence="11 12">
    <name type="scientific">Klenkia soli</name>
    <dbReference type="NCBI Taxonomy" id="1052260"/>
    <lineage>
        <taxon>Bacteria</taxon>
        <taxon>Bacillati</taxon>
        <taxon>Actinomycetota</taxon>
        <taxon>Actinomycetes</taxon>
        <taxon>Geodermatophilales</taxon>
        <taxon>Geodermatophilaceae</taxon>
        <taxon>Klenkia</taxon>
    </lineage>
</organism>
<keyword evidence="3" id="KW-0597">Phosphoprotein</keyword>
<sequence length="380" mass="38474">MVGATVLAAVAGGPPDAGAPRPWTVAVAALVAGAALLLLLRRRPVLGALVAQAVCTGVQLLVGGPTGVVILVLVSLLVVGLRRPLPVAIALLGLCCGVYLAGDVLTGGFDSRVLAPLALMAAVTAAGLAVAGQRALVHAAIERAAAAERTREDEAERRVADERLRIARELHDVVAHHVAVMGVQAGAADQLMDTDPAQARAALAQVRTAGRTALGELGAVVGLLRSRPHPREVDAGDLEDDLAPAAAGLDGLPQLLDDVRTAGLRLTVVGDPRAAADALRGTVADIAAYRIVQESLTNAMRHGTGDAELTLGVTGDQLTVTTVNPLAGPGTPPHLAGSGHGLLGMRERAVLAGAELTTGPTDAGTFAVRAVFATGFRDSR</sequence>
<keyword evidence="9" id="KW-0472">Membrane</keyword>
<evidence type="ECO:0000256" key="5">
    <source>
        <dbReference type="ARBA" id="ARBA00022741"/>
    </source>
</evidence>
<gene>
    <name evidence="11" type="ORF">SAMN05660199_01127</name>
</gene>
<feature type="transmembrane region" description="Helical" evidence="9">
    <location>
        <begin position="87"/>
        <end position="106"/>
    </location>
</feature>
<dbReference type="GO" id="GO:0016020">
    <property type="term" value="C:membrane"/>
    <property type="evidence" value="ECO:0007669"/>
    <property type="project" value="InterPro"/>
</dbReference>
<evidence type="ECO:0000256" key="8">
    <source>
        <dbReference type="ARBA" id="ARBA00023012"/>
    </source>
</evidence>
<dbReference type="CDD" id="cd16917">
    <property type="entry name" value="HATPase_UhpB-NarQ-NarX-like"/>
    <property type="match status" value="1"/>
</dbReference>
<evidence type="ECO:0000256" key="9">
    <source>
        <dbReference type="SAM" id="Phobius"/>
    </source>
</evidence>
<dbReference type="InterPro" id="IPR011712">
    <property type="entry name" value="Sig_transdc_His_kin_sub3_dim/P"/>
</dbReference>
<keyword evidence="8" id="KW-0902">Two-component regulatory system</keyword>
<dbReference type="InterPro" id="IPR050482">
    <property type="entry name" value="Sensor_HK_TwoCompSys"/>
</dbReference>
<evidence type="ECO:0000256" key="6">
    <source>
        <dbReference type="ARBA" id="ARBA00022777"/>
    </source>
</evidence>
<keyword evidence="9" id="KW-0812">Transmembrane</keyword>
<proteinExistence type="predicted"/>
<comment type="catalytic activity">
    <reaction evidence="1">
        <text>ATP + protein L-histidine = ADP + protein N-phospho-L-histidine.</text>
        <dbReference type="EC" id="2.7.13.3"/>
    </reaction>
</comment>
<dbReference type="Proteomes" id="UP000199088">
    <property type="component" value="Unassembled WGS sequence"/>
</dbReference>
<evidence type="ECO:0000256" key="7">
    <source>
        <dbReference type="ARBA" id="ARBA00022840"/>
    </source>
</evidence>
<accession>A0A1H0G3N0</accession>
<dbReference type="GO" id="GO:0005524">
    <property type="term" value="F:ATP binding"/>
    <property type="evidence" value="ECO:0007669"/>
    <property type="project" value="UniProtKB-KW"/>
</dbReference>
<dbReference type="InterPro" id="IPR036890">
    <property type="entry name" value="HATPase_C_sf"/>
</dbReference>
<evidence type="ECO:0000256" key="2">
    <source>
        <dbReference type="ARBA" id="ARBA00012438"/>
    </source>
</evidence>
<dbReference type="GO" id="GO:0000155">
    <property type="term" value="F:phosphorelay sensor kinase activity"/>
    <property type="evidence" value="ECO:0007669"/>
    <property type="project" value="InterPro"/>
</dbReference>
<feature type="transmembrane region" description="Helical" evidence="9">
    <location>
        <begin position="113"/>
        <end position="132"/>
    </location>
</feature>
<dbReference type="PANTHER" id="PTHR24421:SF10">
    <property type="entry name" value="NITRATE_NITRITE SENSOR PROTEIN NARQ"/>
    <property type="match status" value="1"/>
</dbReference>
<keyword evidence="7" id="KW-0067">ATP-binding</keyword>
<keyword evidence="4" id="KW-0808">Transferase</keyword>
<evidence type="ECO:0000256" key="3">
    <source>
        <dbReference type="ARBA" id="ARBA00022553"/>
    </source>
</evidence>
<name>A0A1H0G3N0_9ACTN</name>
<feature type="transmembrane region" description="Helical" evidence="9">
    <location>
        <begin position="23"/>
        <end position="40"/>
    </location>
</feature>
<dbReference type="PANTHER" id="PTHR24421">
    <property type="entry name" value="NITRATE/NITRITE SENSOR PROTEIN NARX-RELATED"/>
    <property type="match status" value="1"/>
</dbReference>
<dbReference type="GO" id="GO:0046983">
    <property type="term" value="F:protein dimerization activity"/>
    <property type="evidence" value="ECO:0007669"/>
    <property type="project" value="InterPro"/>
</dbReference>
<reference evidence="12" key="1">
    <citation type="submission" date="2016-10" db="EMBL/GenBank/DDBJ databases">
        <authorList>
            <person name="Varghese N."/>
            <person name="Submissions S."/>
        </authorList>
    </citation>
    <scope>NUCLEOTIDE SEQUENCE [LARGE SCALE GENOMIC DNA]</scope>
    <source>
        <strain evidence="12">DSM 45843</strain>
    </source>
</reference>
<dbReference type="Gene3D" id="3.30.565.10">
    <property type="entry name" value="Histidine kinase-like ATPase, C-terminal domain"/>
    <property type="match status" value="1"/>
</dbReference>
<feature type="domain" description="Signal transduction histidine kinase subgroup 3 dimerisation and phosphoacceptor" evidence="10">
    <location>
        <begin position="162"/>
        <end position="227"/>
    </location>
</feature>
<protein>
    <recommendedName>
        <fullName evidence="2">histidine kinase</fullName>
        <ecNumber evidence="2">2.7.13.3</ecNumber>
    </recommendedName>
</protein>
<dbReference type="AlphaFoldDB" id="A0A1H0G3N0"/>
<dbReference type="EC" id="2.7.13.3" evidence="2"/>
<keyword evidence="6 11" id="KW-0418">Kinase</keyword>